<dbReference type="Proteomes" id="UP000470018">
    <property type="component" value="Unassembled WGS sequence"/>
</dbReference>
<gene>
    <name evidence="2" type="ORF">CBE85_15310</name>
    <name evidence="1" type="ORF">G3N53_13540</name>
</gene>
<name>A0A245ZZ12_ACIBA</name>
<reference evidence="2 3" key="1">
    <citation type="submission" date="2017-05" db="EMBL/GenBank/DDBJ databases">
        <title>Draft genome sequence of MDR A. baumannii AB360.</title>
        <authorList>
            <person name="Wareham D.W."/>
            <person name="Bean D.C."/>
        </authorList>
    </citation>
    <scope>NUCLEOTIDE SEQUENCE [LARGE SCALE GENOMIC DNA]</scope>
    <source>
        <strain evidence="2 3">AB360</strain>
    </source>
</reference>
<dbReference type="Proteomes" id="UP000197394">
    <property type="component" value="Unassembled WGS sequence"/>
</dbReference>
<evidence type="ECO:0008006" key="5">
    <source>
        <dbReference type="Google" id="ProtNLM"/>
    </source>
</evidence>
<protein>
    <recommendedName>
        <fullName evidence="5">Integrase</fullName>
    </recommendedName>
</protein>
<reference evidence="1 4" key="2">
    <citation type="submission" date="2020-02" db="EMBL/GenBank/DDBJ databases">
        <title>Whole genome shot-gun sequencing of clinical Carbapenem resistant A. baumannii.</title>
        <authorList>
            <person name="Veeraraghavan B."/>
            <person name="Mathur P."/>
            <person name="Vijayakumar S."/>
            <person name="Vasudevan K."/>
            <person name="Lincy M."/>
            <person name="Kirubananthan A."/>
        </authorList>
    </citation>
    <scope>NUCLEOTIDE SEQUENCE [LARGE SCALE GENOMIC DNA]</scope>
    <source>
        <strain evidence="1 4">SP816</strain>
    </source>
</reference>
<evidence type="ECO:0000313" key="1">
    <source>
        <dbReference type="EMBL" id="NDW42095.1"/>
    </source>
</evidence>
<comment type="caution">
    <text evidence="1">The sequence shown here is derived from an EMBL/GenBank/DDBJ whole genome shotgun (WGS) entry which is preliminary data.</text>
</comment>
<proteinExistence type="predicted"/>
<accession>A0A245ZZ12</accession>
<dbReference type="AlphaFoldDB" id="A0A245ZZ12"/>
<organism evidence="1 4">
    <name type="scientific">Acinetobacter baumannii</name>
    <dbReference type="NCBI Taxonomy" id="470"/>
    <lineage>
        <taxon>Bacteria</taxon>
        <taxon>Pseudomonadati</taxon>
        <taxon>Pseudomonadota</taxon>
        <taxon>Gammaproteobacteria</taxon>
        <taxon>Moraxellales</taxon>
        <taxon>Moraxellaceae</taxon>
        <taxon>Acinetobacter</taxon>
        <taxon>Acinetobacter calcoaceticus/baumannii complex</taxon>
    </lineage>
</organism>
<evidence type="ECO:0000313" key="2">
    <source>
        <dbReference type="EMBL" id="OWK65615.1"/>
    </source>
</evidence>
<sequence length="84" mass="9998">MSFRHSRILGSRRHHEIWSVIMQKPIKCGDAWRITVRYLGKRYTATRDTANECEQWAAKKLLELQSEQANPESEKIHISFYAFF</sequence>
<evidence type="ECO:0000313" key="4">
    <source>
        <dbReference type="Proteomes" id="UP000470018"/>
    </source>
</evidence>
<evidence type="ECO:0000313" key="3">
    <source>
        <dbReference type="Proteomes" id="UP000197394"/>
    </source>
</evidence>
<dbReference type="EMBL" id="NGKM01000018">
    <property type="protein sequence ID" value="OWK65615.1"/>
    <property type="molecule type" value="Genomic_DNA"/>
</dbReference>
<dbReference type="EMBL" id="JAAGTY010000014">
    <property type="protein sequence ID" value="NDW42095.1"/>
    <property type="molecule type" value="Genomic_DNA"/>
</dbReference>